<reference evidence="1 2" key="1">
    <citation type="journal article" date="2023" name="Plants (Basel)">
        <title>Bridging the Gap: Combining Genomics and Transcriptomics Approaches to Understand Stylosanthes scabra, an Orphan Legume from the Brazilian Caatinga.</title>
        <authorList>
            <person name="Ferreira-Neto J.R.C."/>
            <person name="da Silva M.D."/>
            <person name="Binneck E."/>
            <person name="de Melo N.F."/>
            <person name="da Silva R.H."/>
            <person name="de Melo A.L.T.M."/>
            <person name="Pandolfi V."/>
            <person name="Bustamante F.O."/>
            <person name="Brasileiro-Vidal A.C."/>
            <person name="Benko-Iseppon A.M."/>
        </authorList>
    </citation>
    <scope>NUCLEOTIDE SEQUENCE [LARGE SCALE GENOMIC DNA]</scope>
    <source>
        <tissue evidence="1">Leaves</tissue>
    </source>
</reference>
<gene>
    <name evidence="1" type="ORF">PIB30_101724</name>
</gene>
<evidence type="ECO:0000313" key="1">
    <source>
        <dbReference type="EMBL" id="MED6190028.1"/>
    </source>
</evidence>
<evidence type="ECO:0000313" key="2">
    <source>
        <dbReference type="Proteomes" id="UP001341840"/>
    </source>
</evidence>
<accession>A0ABU6X0M4</accession>
<dbReference type="EMBL" id="JASCZI010184260">
    <property type="protein sequence ID" value="MED6190028.1"/>
    <property type="molecule type" value="Genomic_DNA"/>
</dbReference>
<name>A0ABU6X0M4_9FABA</name>
<proteinExistence type="predicted"/>
<dbReference type="Proteomes" id="UP001341840">
    <property type="component" value="Unassembled WGS sequence"/>
</dbReference>
<comment type="caution">
    <text evidence="1">The sequence shown here is derived from an EMBL/GenBank/DDBJ whole genome shotgun (WGS) entry which is preliminary data.</text>
</comment>
<sequence length="70" mass="7882">WEVDMGPIRVCNGRPKRIKTLDYDDELGTAKALCIASSPLHSRSFYSRPPVGVLHRDVTRKEGVWDPNSS</sequence>
<organism evidence="1 2">
    <name type="scientific">Stylosanthes scabra</name>
    <dbReference type="NCBI Taxonomy" id="79078"/>
    <lineage>
        <taxon>Eukaryota</taxon>
        <taxon>Viridiplantae</taxon>
        <taxon>Streptophyta</taxon>
        <taxon>Embryophyta</taxon>
        <taxon>Tracheophyta</taxon>
        <taxon>Spermatophyta</taxon>
        <taxon>Magnoliopsida</taxon>
        <taxon>eudicotyledons</taxon>
        <taxon>Gunneridae</taxon>
        <taxon>Pentapetalae</taxon>
        <taxon>rosids</taxon>
        <taxon>fabids</taxon>
        <taxon>Fabales</taxon>
        <taxon>Fabaceae</taxon>
        <taxon>Papilionoideae</taxon>
        <taxon>50 kb inversion clade</taxon>
        <taxon>dalbergioids sensu lato</taxon>
        <taxon>Dalbergieae</taxon>
        <taxon>Pterocarpus clade</taxon>
        <taxon>Stylosanthes</taxon>
    </lineage>
</organism>
<keyword evidence="2" id="KW-1185">Reference proteome</keyword>
<feature type="non-terminal residue" evidence="1">
    <location>
        <position position="1"/>
    </location>
</feature>
<protein>
    <submittedName>
        <fullName evidence="1">Uncharacterized protein</fullName>
    </submittedName>
</protein>